<dbReference type="CDD" id="cd19075">
    <property type="entry name" value="AKR_AKR7A1-5"/>
    <property type="match status" value="1"/>
</dbReference>
<keyword evidence="1" id="KW-0560">Oxidoreductase</keyword>
<protein>
    <recommendedName>
        <fullName evidence="3">NADP-dependent oxidoreductase domain-containing protein</fullName>
    </recommendedName>
</protein>
<gene>
    <name evidence="4" type="ORF">CEP54_008990</name>
</gene>
<evidence type="ECO:0000256" key="2">
    <source>
        <dbReference type="SAM" id="MobiDB-lite"/>
    </source>
</evidence>
<comment type="caution">
    <text evidence="4">The sequence shown here is derived from an EMBL/GenBank/DDBJ whole genome shotgun (WGS) entry which is preliminary data.</text>
</comment>
<dbReference type="STRING" id="1325734.A0A428PSU9"/>
<dbReference type="Proteomes" id="UP000288168">
    <property type="component" value="Unassembled WGS sequence"/>
</dbReference>
<dbReference type="PANTHER" id="PTHR43364:SF4">
    <property type="entry name" value="NAD(P)-LINKED OXIDOREDUCTASE SUPERFAMILY PROTEIN"/>
    <property type="match status" value="1"/>
</dbReference>
<evidence type="ECO:0000313" key="4">
    <source>
        <dbReference type="EMBL" id="RSL56107.1"/>
    </source>
</evidence>
<dbReference type="PRINTS" id="PR00069">
    <property type="entry name" value="ALDKETRDTASE"/>
</dbReference>
<feature type="region of interest" description="Disordered" evidence="2">
    <location>
        <begin position="1"/>
        <end position="24"/>
    </location>
</feature>
<name>A0A428PSU9_9HYPO</name>
<dbReference type="EMBL" id="NKCI01000095">
    <property type="protein sequence ID" value="RSL56107.1"/>
    <property type="molecule type" value="Genomic_DNA"/>
</dbReference>
<organism evidence="4 5">
    <name type="scientific">Fusarium duplospermum</name>
    <dbReference type="NCBI Taxonomy" id="1325734"/>
    <lineage>
        <taxon>Eukaryota</taxon>
        <taxon>Fungi</taxon>
        <taxon>Dikarya</taxon>
        <taxon>Ascomycota</taxon>
        <taxon>Pezizomycotina</taxon>
        <taxon>Sordariomycetes</taxon>
        <taxon>Hypocreomycetidae</taxon>
        <taxon>Hypocreales</taxon>
        <taxon>Nectriaceae</taxon>
        <taxon>Fusarium</taxon>
        <taxon>Fusarium solani species complex</taxon>
    </lineage>
</organism>
<evidence type="ECO:0000256" key="1">
    <source>
        <dbReference type="ARBA" id="ARBA00023002"/>
    </source>
</evidence>
<dbReference type="GO" id="GO:0016491">
    <property type="term" value="F:oxidoreductase activity"/>
    <property type="evidence" value="ECO:0007669"/>
    <property type="project" value="UniProtKB-KW"/>
</dbReference>
<evidence type="ECO:0000259" key="3">
    <source>
        <dbReference type="Pfam" id="PF00248"/>
    </source>
</evidence>
<keyword evidence="5" id="KW-1185">Reference proteome</keyword>
<dbReference type="InterPro" id="IPR050523">
    <property type="entry name" value="AKR_Detox_Biosynth"/>
</dbReference>
<dbReference type="InterPro" id="IPR020471">
    <property type="entry name" value="AKR"/>
</dbReference>
<dbReference type="SUPFAM" id="SSF51430">
    <property type="entry name" value="NAD(P)-linked oxidoreductase"/>
    <property type="match status" value="1"/>
</dbReference>
<dbReference type="Pfam" id="PF00248">
    <property type="entry name" value="Aldo_ket_red"/>
    <property type="match status" value="1"/>
</dbReference>
<evidence type="ECO:0000313" key="5">
    <source>
        <dbReference type="Proteomes" id="UP000288168"/>
    </source>
</evidence>
<accession>A0A428PSU9</accession>
<dbReference type="PANTHER" id="PTHR43364">
    <property type="entry name" value="NADH-SPECIFIC METHYLGLYOXAL REDUCTASE-RELATED"/>
    <property type="match status" value="1"/>
</dbReference>
<dbReference type="AlphaFoldDB" id="A0A428PSU9"/>
<feature type="domain" description="NADP-dependent oxidoreductase" evidence="3">
    <location>
        <begin position="41"/>
        <end position="351"/>
    </location>
</feature>
<sequence length="381" mass="42391">MMLSLISASAAQPSSPNGYPARSRSSTAIMPLVAQNPKHRVILGLMTFGPPGSEELDARICDSETFTKALDVFQGRGYSEIDTARIYVGGKQEAWTRQIGWQERGFTLATKVKYPKDHGDNAAEKVVESVETSLKELGTDCIDLLYLHRPDRGVPFAETLEAIDKLHKAGKFVRFGISNFAAHEVAEVVMTCKYNGWVRPTVYQGMYNCVTRSIESELFVACKRYGLDIVVYNPIAGGLLSGKIKSRDIAPDSGRFSDNSRIGKMYRDRYFRESTFKALSVIEQAVEKHGLTMIETALRWMVHHSKLRITNGNDGIIIGISNVGQLENNLDNLEKGPLPDEVVQALDQAWEFSKADTPNYWHGELEYGYDVHEALFGAGAK</sequence>
<dbReference type="InterPro" id="IPR036812">
    <property type="entry name" value="NAD(P)_OxRdtase_dom_sf"/>
</dbReference>
<dbReference type="InterPro" id="IPR023210">
    <property type="entry name" value="NADP_OxRdtase_dom"/>
</dbReference>
<dbReference type="Gene3D" id="3.20.20.100">
    <property type="entry name" value="NADP-dependent oxidoreductase domain"/>
    <property type="match status" value="1"/>
</dbReference>
<reference evidence="4 5" key="1">
    <citation type="submission" date="2017-06" db="EMBL/GenBank/DDBJ databases">
        <title>Comparative genomic analysis of Ambrosia Fusariam Clade fungi.</title>
        <authorList>
            <person name="Stajich J.E."/>
            <person name="Carrillo J."/>
            <person name="Kijimoto T."/>
            <person name="Eskalen A."/>
            <person name="O'Donnell K."/>
            <person name="Kasson M."/>
        </authorList>
    </citation>
    <scope>NUCLEOTIDE SEQUENCE [LARGE SCALE GENOMIC DNA]</scope>
    <source>
        <strain evidence="4 5">NRRL62584</strain>
    </source>
</reference>
<dbReference type="OrthoDB" id="2310150at2759"/>
<proteinExistence type="predicted"/>